<sequence length="65" mass="6807">MGSSAPGSQRSAGAPTKEFYSGSCDSQPLWNKARARRAVSVALISASAFRALRLVAACERAQPLP</sequence>
<dbReference type="Proteomes" id="UP000013827">
    <property type="component" value="Unassembled WGS sequence"/>
</dbReference>
<evidence type="ECO:0000313" key="2">
    <source>
        <dbReference type="EnsemblProtists" id="EOD10462"/>
    </source>
</evidence>
<keyword evidence="3" id="KW-1185">Reference proteome</keyword>
<protein>
    <submittedName>
        <fullName evidence="2">Uncharacterized protein</fullName>
    </submittedName>
</protein>
<dbReference type="RefSeq" id="XP_005762891.1">
    <property type="nucleotide sequence ID" value="XM_005762834.1"/>
</dbReference>
<dbReference type="HOGENOM" id="CLU_2854377_0_0_1"/>
<dbReference type="AlphaFoldDB" id="A0A0D3IGS7"/>
<reference evidence="2" key="2">
    <citation type="submission" date="2024-10" db="UniProtKB">
        <authorList>
            <consortium name="EnsemblProtists"/>
        </authorList>
    </citation>
    <scope>IDENTIFICATION</scope>
</reference>
<feature type="compositionally biased region" description="Polar residues" evidence="1">
    <location>
        <begin position="1"/>
        <end position="11"/>
    </location>
</feature>
<reference evidence="3" key="1">
    <citation type="journal article" date="2013" name="Nature">
        <title>Pan genome of the phytoplankton Emiliania underpins its global distribution.</title>
        <authorList>
            <person name="Read B.A."/>
            <person name="Kegel J."/>
            <person name="Klute M.J."/>
            <person name="Kuo A."/>
            <person name="Lefebvre S.C."/>
            <person name="Maumus F."/>
            <person name="Mayer C."/>
            <person name="Miller J."/>
            <person name="Monier A."/>
            <person name="Salamov A."/>
            <person name="Young J."/>
            <person name="Aguilar M."/>
            <person name="Claverie J.M."/>
            <person name="Frickenhaus S."/>
            <person name="Gonzalez K."/>
            <person name="Herman E.K."/>
            <person name="Lin Y.C."/>
            <person name="Napier J."/>
            <person name="Ogata H."/>
            <person name="Sarno A.F."/>
            <person name="Shmutz J."/>
            <person name="Schroeder D."/>
            <person name="de Vargas C."/>
            <person name="Verret F."/>
            <person name="von Dassow P."/>
            <person name="Valentin K."/>
            <person name="Van de Peer Y."/>
            <person name="Wheeler G."/>
            <person name="Dacks J.B."/>
            <person name="Delwiche C.F."/>
            <person name="Dyhrman S.T."/>
            <person name="Glockner G."/>
            <person name="John U."/>
            <person name="Richards T."/>
            <person name="Worden A.Z."/>
            <person name="Zhang X."/>
            <person name="Grigoriev I.V."/>
            <person name="Allen A.E."/>
            <person name="Bidle K."/>
            <person name="Borodovsky M."/>
            <person name="Bowler C."/>
            <person name="Brownlee C."/>
            <person name="Cock J.M."/>
            <person name="Elias M."/>
            <person name="Gladyshev V.N."/>
            <person name="Groth M."/>
            <person name="Guda C."/>
            <person name="Hadaegh A."/>
            <person name="Iglesias-Rodriguez M.D."/>
            <person name="Jenkins J."/>
            <person name="Jones B.M."/>
            <person name="Lawson T."/>
            <person name="Leese F."/>
            <person name="Lindquist E."/>
            <person name="Lobanov A."/>
            <person name="Lomsadze A."/>
            <person name="Malik S.B."/>
            <person name="Marsh M.E."/>
            <person name="Mackinder L."/>
            <person name="Mock T."/>
            <person name="Mueller-Roeber B."/>
            <person name="Pagarete A."/>
            <person name="Parker M."/>
            <person name="Probert I."/>
            <person name="Quesneville H."/>
            <person name="Raines C."/>
            <person name="Rensing S.A."/>
            <person name="Riano-Pachon D.M."/>
            <person name="Richier S."/>
            <person name="Rokitta S."/>
            <person name="Shiraiwa Y."/>
            <person name="Soanes D.M."/>
            <person name="van der Giezen M."/>
            <person name="Wahlund T.M."/>
            <person name="Williams B."/>
            <person name="Wilson W."/>
            <person name="Wolfe G."/>
            <person name="Wurch L.L."/>
        </authorList>
    </citation>
    <scope>NUCLEOTIDE SEQUENCE</scope>
</reference>
<proteinExistence type="predicted"/>
<dbReference type="EnsemblProtists" id="EOD10462">
    <property type="protein sequence ID" value="EOD10462"/>
    <property type="gene ID" value="EMIHUDRAFT_215682"/>
</dbReference>
<organism evidence="2 3">
    <name type="scientific">Emiliania huxleyi (strain CCMP1516)</name>
    <dbReference type="NCBI Taxonomy" id="280463"/>
    <lineage>
        <taxon>Eukaryota</taxon>
        <taxon>Haptista</taxon>
        <taxon>Haptophyta</taxon>
        <taxon>Prymnesiophyceae</taxon>
        <taxon>Isochrysidales</taxon>
        <taxon>Noelaerhabdaceae</taxon>
        <taxon>Emiliania</taxon>
    </lineage>
</organism>
<feature type="region of interest" description="Disordered" evidence="1">
    <location>
        <begin position="1"/>
        <end position="24"/>
    </location>
</feature>
<evidence type="ECO:0000313" key="3">
    <source>
        <dbReference type="Proteomes" id="UP000013827"/>
    </source>
</evidence>
<evidence type="ECO:0000256" key="1">
    <source>
        <dbReference type="SAM" id="MobiDB-lite"/>
    </source>
</evidence>
<dbReference type="GeneID" id="17256579"/>
<accession>A0A0D3IGS7</accession>
<name>A0A0D3IGS7_EMIH1</name>
<dbReference type="PaxDb" id="2903-EOD10462"/>
<dbReference type="KEGG" id="ehx:EMIHUDRAFT_215682"/>